<protein>
    <submittedName>
        <fullName evidence="1">Uncharacterized protein</fullName>
    </submittedName>
</protein>
<dbReference type="AlphaFoldDB" id="A0BKM6"/>
<dbReference type="Proteomes" id="UP000000600">
    <property type="component" value="Unassembled WGS sequence"/>
</dbReference>
<dbReference type="RefSeq" id="XP_001426491.1">
    <property type="nucleotide sequence ID" value="XM_001426454.1"/>
</dbReference>
<name>A0BKM6_PARTE</name>
<reference evidence="1 2" key="1">
    <citation type="journal article" date="2006" name="Nature">
        <title>Global trends of whole-genome duplications revealed by the ciliate Paramecium tetraurelia.</title>
        <authorList>
            <consortium name="Genoscope"/>
            <person name="Aury J.-M."/>
            <person name="Jaillon O."/>
            <person name="Duret L."/>
            <person name="Noel B."/>
            <person name="Jubin C."/>
            <person name="Porcel B.M."/>
            <person name="Segurens B."/>
            <person name="Daubin V."/>
            <person name="Anthouard V."/>
            <person name="Aiach N."/>
            <person name="Arnaiz O."/>
            <person name="Billaut A."/>
            <person name="Beisson J."/>
            <person name="Blanc I."/>
            <person name="Bouhouche K."/>
            <person name="Camara F."/>
            <person name="Duharcourt S."/>
            <person name="Guigo R."/>
            <person name="Gogendeau D."/>
            <person name="Katinka M."/>
            <person name="Keller A.-M."/>
            <person name="Kissmehl R."/>
            <person name="Klotz C."/>
            <person name="Koll F."/>
            <person name="Le Moue A."/>
            <person name="Lepere C."/>
            <person name="Malinsky S."/>
            <person name="Nowacki M."/>
            <person name="Nowak J.K."/>
            <person name="Plattner H."/>
            <person name="Poulain J."/>
            <person name="Ruiz F."/>
            <person name="Serrano V."/>
            <person name="Zagulski M."/>
            <person name="Dessen P."/>
            <person name="Betermier M."/>
            <person name="Weissenbach J."/>
            <person name="Scarpelli C."/>
            <person name="Schachter V."/>
            <person name="Sperling L."/>
            <person name="Meyer E."/>
            <person name="Cohen J."/>
            <person name="Wincker P."/>
        </authorList>
    </citation>
    <scope>NUCLEOTIDE SEQUENCE [LARGE SCALE GENOMIC DNA]</scope>
    <source>
        <strain evidence="1 2">Stock d4-2</strain>
    </source>
</reference>
<dbReference type="EMBL" id="CT868000">
    <property type="protein sequence ID" value="CAK59093.1"/>
    <property type="molecule type" value="Genomic_DNA"/>
</dbReference>
<accession>A0BKM6</accession>
<gene>
    <name evidence="1" type="ORF">GSPATT00029724001</name>
</gene>
<organism evidence="1 2">
    <name type="scientific">Paramecium tetraurelia</name>
    <dbReference type="NCBI Taxonomy" id="5888"/>
    <lineage>
        <taxon>Eukaryota</taxon>
        <taxon>Sar</taxon>
        <taxon>Alveolata</taxon>
        <taxon>Ciliophora</taxon>
        <taxon>Intramacronucleata</taxon>
        <taxon>Oligohymenophorea</taxon>
        <taxon>Peniculida</taxon>
        <taxon>Parameciidae</taxon>
        <taxon>Paramecium</taxon>
    </lineage>
</organism>
<dbReference type="HOGENOM" id="CLU_2101649_0_0_1"/>
<evidence type="ECO:0000313" key="2">
    <source>
        <dbReference type="Proteomes" id="UP000000600"/>
    </source>
</evidence>
<dbReference type="InParanoid" id="A0BKM6"/>
<proteinExistence type="predicted"/>
<keyword evidence="2" id="KW-1185">Reference proteome</keyword>
<dbReference type="GeneID" id="5012275"/>
<evidence type="ECO:0000313" key="1">
    <source>
        <dbReference type="EMBL" id="CAK59093.1"/>
    </source>
</evidence>
<sequence>MFSMLNSIYLIFHKYELNFLELLESKDFQYFQLNNVFTNILQIRIPKLGVPRARDSWELCQLLAAGLSGHSTQIFTTQYTLISSPLPKVSKEEYKKSETLIYHYLKITITKYFLAF</sequence>
<dbReference type="KEGG" id="ptm:GSPATT00029724001"/>